<sequence>MNHLPGWVRRHVAALRALLVLTVVTGVVYPLAATGAAQALFHEKANGSRVQKDGKTVGSALIGQSFTDEDGNPVRKYFQSRPSAAGDGYDPTSTSASNLGPEDVVDTLPVPGAKDGEGNPDEGRRSLLTQVCARSKAVGELEGVSGARPYCTPDGVGAVLKVFPAVGAPARAVSVNQACPAVPFTATYRGVKVECAMPGEDYGAGRTVPVRGNATRPAVPADAVTASGSGLDPHISVAYARLQAPRVARERGLPLARVTALVEAHTTGRSLGFMGEPAVNVLELNLALDQS</sequence>
<evidence type="ECO:0000256" key="1">
    <source>
        <dbReference type="ARBA" id="ARBA00022448"/>
    </source>
</evidence>
<dbReference type="OrthoDB" id="9788285at2"/>
<dbReference type="HAMAP" id="MF_00276">
    <property type="entry name" value="KdpC"/>
    <property type="match status" value="1"/>
</dbReference>
<dbReference type="GO" id="GO:0005886">
    <property type="term" value="C:plasma membrane"/>
    <property type="evidence" value="ECO:0007669"/>
    <property type="project" value="UniProtKB-SubCell"/>
</dbReference>
<keyword evidence="5 11" id="KW-0547">Nucleotide-binding</keyword>
<keyword evidence="8 11" id="KW-1133">Transmembrane helix</keyword>
<evidence type="ECO:0000256" key="12">
    <source>
        <dbReference type="SAM" id="MobiDB-lite"/>
    </source>
</evidence>
<evidence type="ECO:0000256" key="11">
    <source>
        <dbReference type="HAMAP-Rule" id="MF_00276"/>
    </source>
</evidence>
<evidence type="ECO:0000256" key="9">
    <source>
        <dbReference type="ARBA" id="ARBA00023065"/>
    </source>
</evidence>
<protein>
    <recommendedName>
        <fullName evidence="11">Potassium-transporting ATPase KdpC subunit</fullName>
    </recommendedName>
    <alternativeName>
        <fullName evidence="11">ATP phosphohydrolase [potassium-transporting] C chain</fullName>
    </alternativeName>
    <alternativeName>
        <fullName evidence="11">Potassium-binding and translocating subunit C</fullName>
    </alternativeName>
    <alternativeName>
        <fullName evidence="11">Potassium-translocating ATPase C chain</fullName>
    </alternativeName>
</protein>
<keyword evidence="10 11" id="KW-0472">Membrane</keyword>
<keyword evidence="9 11" id="KW-0406">Ion transport</keyword>
<proteinExistence type="inferred from homology"/>
<evidence type="ECO:0000256" key="4">
    <source>
        <dbReference type="ARBA" id="ARBA00022692"/>
    </source>
</evidence>
<comment type="function">
    <text evidence="11">Part of the high-affinity ATP-driven potassium transport (or Kdp) system, which catalyzes the hydrolysis of ATP coupled with the electrogenic transport of potassium into the cytoplasm. This subunit acts as a catalytic chaperone that increases the ATP-binding affinity of the ATP-hydrolyzing subunit KdpB by the formation of a transient KdpB/KdpC/ATP ternary complex.</text>
</comment>
<evidence type="ECO:0000313" key="14">
    <source>
        <dbReference type="Proteomes" id="UP000265768"/>
    </source>
</evidence>
<comment type="subcellular location">
    <subcellularLocation>
        <location evidence="11">Cell membrane</location>
        <topology evidence="11">Single-pass membrane protein</topology>
    </subcellularLocation>
</comment>
<dbReference type="InterPro" id="IPR003820">
    <property type="entry name" value="KdpC"/>
</dbReference>
<evidence type="ECO:0000256" key="8">
    <source>
        <dbReference type="ARBA" id="ARBA00022989"/>
    </source>
</evidence>
<keyword evidence="14" id="KW-1185">Reference proteome</keyword>
<dbReference type="GO" id="GO:0005524">
    <property type="term" value="F:ATP binding"/>
    <property type="evidence" value="ECO:0007669"/>
    <property type="project" value="UniProtKB-UniRule"/>
</dbReference>
<dbReference type="PANTHER" id="PTHR30042">
    <property type="entry name" value="POTASSIUM-TRANSPORTING ATPASE C CHAIN"/>
    <property type="match status" value="1"/>
</dbReference>
<feature type="region of interest" description="Disordered" evidence="12">
    <location>
        <begin position="63"/>
        <end position="124"/>
    </location>
</feature>
<evidence type="ECO:0000256" key="3">
    <source>
        <dbReference type="ARBA" id="ARBA00022538"/>
    </source>
</evidence>
<reference evidence="13 14" key="1">
    <citation type="submission" date="2018-09" db="EMBL/GenBank/DDBJ databases">
        <title>YIM 75507 draft genome.</title>
        <authorList>
            <person name="Tang S."/>
            <person name="Feng Y."/>
        </authorList>
    </citation>
    <scope>NUCLEOTIDE SEQUENCE [LARGE SCALE GENOMIC DNA]</scope>
    <source>
        <strain evidence="13 14">YIM 75507</strain>
    </source>
</reference>
<dbReference type="RefSeq" id="WP_119928836.1">
    <property type="nucleotide sequence ID" value="NZ_QZEY01000010.1"/>
</dbReference>
<dbReference type="Pfam" id="PF02669">
    <property type="entry name" value="KdpC"/>
    <property type="match status" value="2"/>
</dbReference>
<evidence type="ECO:0000256" key="2">
    <source>
        <dbReference type="ARBA" id="ARBA00022475"/>
    </source>
</evidence>
<keyword evidence="6 11" id="KW-0067">ATP-binding</keyword>
<dbReference type="PANTHER" id="PTHR30042:SF2">
    <property type="entry name" value="POTASSIUM-TRANSPORTING ATPASE KDPC SUBUNIT"/>
    <property type="match status" value="1"/>
</dbReference>
<evidence type="ECO:0000256" key="6">
    <source>
        <dbReference type="ARBA" id="ARBA00022840"/>
    </source>
</evidence>
<keyword evidence="2 11" id="KW-1003">Cell membrane</keyword>
<dbReference type="Proteomes" id="UP000265768">
    <property type="component" value="Unassembled WGS sequence"/>
</dbReference>
<keyword evidence="1 11" id="KW-0813">Transport</keyword>
<dbReference type="AlphaFoldDB" id="A0A3A4B7H8"/>
<dbReference type="EMBL" id="QZEY01000010">
    <property type="protein sequence ID" value="RJL30058.1"/>
    <property type="molecule type" value="Genomic_DNA"/>
</dbReference>
<comment type="subunit">
    <text evidence="11">The system is composed of three essential subunits: KdpA, KdpB and KdpC.</text>
</comment>
<keyword evidence="3 11" id="KW-0633">Potassium transport</keyword>
<evidence type="ECO:0000313" key="13">
    <source>
        <dbReference type="EMBL" id="RJL30058.1"/>
    </source>
</evidence>
<keyword evidence="4 11" id="KW-0812">Transmembrane</keyword>
<evidence type="ECO:0000256" key="5">
    <source>
        <dbReference type="ARBA" id="ARBA00022741"/>
    </source>
</evidence>
<dbReference type="GO" id="GO:0008556">
    <property type="term" value="F:P-type potassium transmembrane transporter activity"/>
    <property type="evidence" value="ECO:0007669"/>
    <property type="project" value="InterPro"/>
</dbReference>
<feature type="compositionally biased region" description="Basic and acidic residues" evidence="12">
    <location>
        <begin position="114"/>
        <end position="124"/>
    </location>
</feature>
<feature type="transmembrane region" description="Helical" evidence="11">
    <location>
        <begin position="12"/>
        <end position="32"/>
    </location>
</feature>
<name>A0A3A4B7H8_9ACTN</name>
<keyword evidence="7 11" id="KW-0630">Potassium</keyword>
<gene>
    <name evidence="11" type="primary">kdpC</name>
    <name evidence="13" type="ORF">D5H75_24310</name>
</gene>
<accession>A0A3A4B7H8</accession>
<evidence type="ECO:0000256" key="7">
    <source>
        <dbReference type="ARBA" id="ARBA00022958"/>
    </source>
</evidence>
<organism evidence="13 14">
    <name type="scientific">Bailinhaonella thermotolerans</name>
    <dbReference type="NCBI Taxonomy" id="1070861"/>
    <lineage>
        <taxon>Bacteria</taxon>
        <taxon>Bacillati</taxon>
        <taxon>Actinomycetota</taxon>
        <taxon>Actinomycetes</taxon>
        <taxon>Streptosporangiales</taxon>
        <taxon>Streptosporangiaceae</taxon>
        <taxon>Bailinhaonella</taxon>
    </lineage>
</organism>
<evidence type="ECO:0000256" key="10">
    <source>
        <dbReference type="ARBA" id="ARBA00023136"/>
    </source>
</evidence>
<comment type="caution">
    <text evidence="13">The sequence shown here is derived from an EMBL/GenBank/DDBJ whole genome shotgun (WGS) entry which is preliminary data.</text>
</comment>
<comment type="similarity">
    <text evidence="11">Belongs to the KdpC family.</text>
</comment>